<keyword evidence="6 8" id="KW-0592">Phosphate transport</keyword>
<keyword evidence="5 8" id="KW-0963">Cytoplasm</keyword>
<evidence type="ECO:0000256" key="4">
    <source>
        <dbReference type="ARBA" id="ARBA00022448"/>
    </source>
</evidence>
<dbReference type="InterPro" id="IPR026022">
    <property type="entry name" value="PhoU_dom"/>
</dbReference>
<dbReference type="GO" id="GO:0005737">
    <property type="term" value="C:cytoplasm"/>
    <property type="evidence" value="ECO:0007669"/>
    <property type="project" value="UniProtKB-SubCell"/>
</dbReference>
<evidence type="ECO:0000313" key="11">
    <source>
        <dbReference type="Proteomes" id="UP000219329"/>
    </source>
</evidence>
<name>A0A2A5W6W3_9GAMM</name>
<evidence type="ECO:0000259" key="9">
    <source>
        <dbReference type="Pfam" id="PF01895"/>
    </source>
</evidence>
<dbReference type="Gene3D" id="1.20.58.220">
    <property type="entry name" value="Phosphate transport system protein phou homolog 2, domain 2"/>
    <property type="match status" value="2"/>
</dbReference>
<dbReference type="Pfam" id="PF01895">
    <property type="entry name" value="PhoU"/>
    <property type="match status" value="2"/>
</dbReference>
<dbReference type="PANTHER" id="PTHR42930">
    <property type="entry name" value="PHOSPHATE-SPECIFIC TRANSPORT SYSTEM ACCESSORY PROTEIN PHOU"/>
    <property type="match status" value="1"/>
</dbReference>
<evidence type="ECO:0000256" key="7">
    <source>
        <dbReference type="ARBA" id="ARBA00056181"/>
    </source>
</evidence>
<comment type="caution">
    <text evidence="10">The sequence shown here is derived from an EMBL/GenBank/DDBJ whole genome shotgun (WGS) entry which is preliminary data.</text>
</comment>
<protein>
    <recommendedName>
        <fullName evidence="8">Phosphate-specific transport system accessory protein PhoU</fullName>
    </recommendedName>
</protein>
<evidence type="ECO:0000313" key="10">
    <source>
        <dbReference type="EMBL" id="PDH32275.1"/>
    </source>
</evidence>
<feature type="domain" description="PhoU" evidence="9">
    <location>
        <begin position="25"/>
        <end position="111"/>
    </location>
</feature>
<dbReference type="FunFam" id="1.20.58.220:FF:000004">
    <property type="entry name" value="Phosphate-specific transport system accessory protein PhoU"/>
    <property type="match status" value="1"/>
</dbReference>
<feature type="domain" description="PhoU" evidence="9">
    <location>
        <begin position="129"/>
        <end position="213"/>
    </location>
</feature>
<evidence type="ECO:0000256" key="2">
    <source>
        <dbReference type="ARBA" id="ARBA00008107"/>
    </source>
</evidence>
<dbReference type="NCBIfam" id="TIGR02135">
    <property type="entry name" value="phoU_full"/>
    <property type="match status" value="1"/>
</dbReference>
<dbReference type="PANTHER" id="PTHR42930:SF3">
    <property type="entry name" value="PHOSPHATE-SPECIFIC TRANSPORT SYSTEM ACCESSORY PROTEIN PHOU"/>
    <property type="match status" value="1"/>
</dbReference>
<accession>A0A2A5W6W3</accession>
<dbReference type="GO" id="GO:0006817">
    <property type="term" value="P:phosphate ion transport"/>
    <property type="evidence" value="ECO:0007669"/>
    <property type="project" value="UniProtKB-KW"/>
</dbReference>
<evidence type="ECO:0000256" key="3">
    <source>
        <dbReference type="ARBA" id="ARBA00011738"/>
    </source>
</evidence>
<dbReference type="AlphaFoldDB" id="A0A2A5W6W3"/>
<proteinExistence type="inferred from homology"/>
<evidence type="ECO:0000256" key="1">
    <source>
        <dbReference type="ARBA" id="ARBA00004496"/>
    </source>
</evidence>
<evidence type="ECO:0000256" key="8">
    <source>
        <dbReference type="PIRNR" id="PIRNR003107"/>
    </source>
</evidence>
<comment type="subcellular location">
    <subcellularLocation>
        <location evidence="1 8">Cytoplasm</location>
    </subcellularLocation>
</comment>
<evidence type="ECO:0000256" key="5">
    <source>
        <dbReference type="ARBA" id="ARBA00022490"/>
    </source>
</evidence>
<dbReference type="GO" id="GO:0030643">
    <property type="term" value="P:intracellular phosphate ion homeostasis"/>
    <property type="evidence" value="ECO:0007669"/>
    <property type="project" value="InterPro"/>
</dbReference>
<dbReference type="SUPFAM" id="SSF109755">
    <property type="entry name" value="PhoU-like"/>
    <property type="match status" value="1"/>
</dbReference>
<comment type="similarity">
    <text evidence="2 8">Belongs to the PhoU family.</text>
</comment>
<comment type="function">
    <text evidence="7 8">Plays a role in the regulation of phosphate uptake.</text>
</comment>
<dbReference type="InterPro" id="IPR038078">
    <property type="entry name" value="PhoU-like_sf"/>
</dbReference>
<dbReference type="InterPro" id="IPR028366">
    <property type="entry name" value="PhoU"/>
</dbReference>
<sequence>MMDSQGEHISNQFDLELDNLKTLLLEAGGLVERQLAKASYSLLEYDTSVAQKVVDCDDEIDSLECKIDESAHLIIAKRQPTAKDLRLVLTIIKTIRDLERMGDESSKIAKMAIRLSEETESRIGFAEFRRISERVQSMVKSCLDAFARSDVAAAVEVAKEDSTVDMEYASAMRALITYMIEDQRSITRVLNLLWALRALERIGDHARNIAEQVIYLVNGTDVRHSNIEDFVVSVNKTD</sequence>
<evidence type="ECO:0000256" key="6">
    <source>
        <dbReference type="ARBA" id="ARBA00022592"/>
    </source>
</evidence>
<dbReference type="GO" id="GO:0045936">
    <property type="term" value="P:negative regulation of phosphate metabolic process"/>
    <property type="evidence" value="ECO:0007669"/>
    <property type="project" value="InterPro"/>
</dbReference>
<comment type="subunit">
    <text evidence="3 8">Homodimer.</text>
</comment>
<organism evidence="10 11">
    <name type="scientific">OM182 bacterium MED-G28</name>
    <dbReference type="NCBI Taxonomy" id="1986256"/>
    <lineage>
        <taxon>Bacteria</taxon>
        <taxon>Pseudomonadati</taxon>
        <taxon>Pseudomonadota</taxon>
        <taxon>Gammaproteobacteria</taxon>
        <taxon>OMG group</taxon>
        <taxon>OM182 clade</taxon>
    </lineage>
</organism>
<reference evidence="10 11" key="1">
    <citation type="submission" date="2017-08" db="EMBL/GenBank/DDBJ databases">
        <title>Fine stratification of microbial communities through a metagenomic profile of the photic zone.</title>
        <authorList>
            <person name="Haro-Moreno J.M."/>
            <person name="Lopez-Perez M."/>
            <person name="De La Torre J."/>
            <person name="Picazo A."/>
            <person name="Camacho A."/>
            <person name="Rodriguez-Valera F."/>
        </authorList>
    </citation>
    <scope>NUCLEOTIDE SEQUENCE [LARGE SCALE GENOMIC DNA]</scope>
    <source>
        <strain evidence="10">MED-G28</strain>
    </source>
</reference>
<keyword evidence="4 8" id="KW-0813">Transport</keyword>
<dbReference type="PIRSF" id="PIRSF003107">
    <property type="entry name" value="PhoU"/>
    <property type="match status" value="1"/>
</dbReference>
<gene>
    <name evidence="10" type="primary">phoU</name>
    <name evidence="10" type="ORF">CNF02_12540</name>
</gene>
<dbReference type="Proteomes" id="UP000219329">
    <property type="component" value="Unassembled WGS sequence"/>
</dbReference>
<dbReference type="EMBL" id="NTJZ01000019">
    <property type="protein sequence ID" value="PDH32275.1"/>
    <property type="molecule type" value="Genomic_DNA"/>
</dbReference>